<evidence type="ECO:0000313" key="2">
    <source>
        <dbReference type="EMBL" id="KAK2941317.1"/>
    </source>
</evidence>
<keyword evidence="1" id="KW-0472">Membrane</keyword>
<feature type="transmembrane region" description="Helical" evidence="1">
    <location>
        <begin position="110"/>
        <end position="134"/>
    </location>
</feature>
<dbReference type="Proteomes" id="UP001281761">
    <property type="component" value="Unassembled WGS sequence"/>
</dbReference>
<name>A0ABQ9WPB3_9EUKA</name>
<comment type="caution">
    <text evidence="2">The sequence shown here is derived from an EMBL/GenBank/DDBJ whole genome shotgun (WGS) entry which is preliminary data.</text>
</comment>
<keyword evidence="1" id="KW-1133">Transmembrane helix</keyword>
<reference evidence="2 3" key="1">
    <citation type="journal article" date="2022" name="bioRxiv">
        <title>Genomics of Preaxostyla Flagellates Illuminates Evolutionary Transitions and the Path Towards Mitochondrial Loss.</title>
        <authorList>
            <person name="Novak L.V.F."/>
            <person name="Treitli S.C."/>
            <person name="Pyrih J."/>
            <person name="Halakuc P."/>
            <person name="Pipaliya S.V."/>
            <person name="Vacek V."/>
            <person name="Brzon O."/>
            <person name="Soukal P."/>
            <person name="Eme L."/>
            <person name="Dacks J.B."/>
            <person name="Karnkowska A."/>
            <person name="Elias M."/>
            <person name="Hampl V."/>
        </authorList>
    </citation>
    <scope>NUCLEOTIDE SEQUENCE [LARGE SCALE GENOMIC DNA]</scope>
    <source>
        <strain evidence="2">NAU3</strain>
        <tissue evidence="2">Gut</tissue>
    </source>
</reference>
<evidence type="ECO:0000313" key="3">
    <source>
        <dbReference type="Proteomes" id="UP001281761"/>
    </source>
</evidence>
<dbReference type="EMBL" id="JARBJD010000521">
    <property type="protein sequence ID" value="KAK2941317.1"/>
    <property type="molecule type" value="Genomic_DNA"/>
</dbReference>
<sequence length="189" mass="21492">MLPRILPKASSQMYPTQISRESSIKRQIDKMSTRFSSKPPRSVLPDREKSVVSFFDCVDQSSIECNFLHLRRSRSSASTRVILSSSFLHSAFPYIAVQSSSVLSLTSTSFLLYIFLLFFSFSLPCFPLQPLFLLSHSLLHLKTEKSINCEERACVNNWVSNKCLFNILPNQNHVVLGSDQLVSFSPFLM</sequence>
<accession>A0ABQ9WPB3</accession>
<organism evidence="2 3">
    <name type="scientific">Blattamonas nauphoetae</name>
    <dbReference type="NCBI Taxonomy" id="2049346"/>
    <lineage>
        <taxon>Eukaryota</taxon>
        <taxon>Metamonada</taxon>
        <taxon>Preaxostyla</taxon>
        <taxon>Oxymonadida</taxon>
        <taxon>Blattamonas</taxon>
    </lineage>
</organism>
<protein>
    <recommendedName>
        <fullName evidence="4">Transmembrane protein</fullName>
    </recommendedName>
</protein>
<keyword evidence="3" id="KW-1185">Reference proteome</keyword>
<gene>
    <name evidence="2" type="ORF">BLNAU_23778</name>
</gene>
<evidence type="ECO:0008006" key="4">
    <source>
        <dbReference type="Google" id="ProtNLM"/>
    </source>
</evidence>
<evidence type="ECO:0000256" key="1">
    <source>
        <dbReference type="SAM" id="Phobius"/>
    </source>
</evidence>
<keyword evidence="1" id="KW-0812">Transmembrane</keyword>
<proteinExistence type="predicted"/>